<reference evidence="3 5" key="2">
    <citation type="journal article" date="2014" name="BMC Genomics">
        <title>An improved genome release (version Mt4.0) for the model legume Medicago truncatula.</title>
        <authorList>
            <person name="Tang H."/>
            <person name="Krishnakumar V."/>
            <person name="Bidwell S."/>
            <person name="Rosen B."/>
            <person name="Chan A."/>
            <person name="Zhou S."/>
            <person name="Gentzbittel L."/>
            <person name="Childs K.L."/>
            <person name="Yandell M."/>
            <person name="Gundlach H."/>
            <person name="Mayer K.F."/>
            <person name="Schwartz D.C."/>
            <person name="Town C.D."/>
        </authorList>
    </citation>
    <scope>GENOME REANNOTATION</scope>
    <source>
        <strain evidence="3">A17</strain>
        <strain evidence="4 5">cv. Jemalong A17</strain>
    </source>
</reference>
<feature type="transmembrane region" description="Helical" evidence="1">
    <location>
        <begin position="193"/>
        <end position="212"/>
    </location>
</feature>
<dbReference type="PANTHER" id="PTHR31672:SF13">
    <property type="entry name" value="F-BOX PROTEIN CPR30-LIKE"/>
    <property type="match status" value="1"/>
</dbReference>
<dbReference type="SUPFAM" id="SSF81383">
    <property type="entry name" value="F-box domain"/>
    <property type="match status" value="1"/>
</dbReference>
<keyword evidence="1" id="KW-0472">Membrane</keyword>
<evidence type="ECO:0000256" key="1">
    <source>
        <dbReference type="SAM" id="Phobius"/>
    </source>
</evidence>
<dbReference type="AlphaFoldDB" id="A0A072TUK9"/>
<accession>A0A072TUK9</accession>
<dbReference type="EMBL" id="CM001224">
    <property type="protein sequence ID" value="KEH21117.1"/>
    <property type="molecule type" value="Genomic_DNA"/>
</dbReference>
<dbReference type="PANTHER" id="PTHR31672">
    <property type="entry name" value="BNACNNG10540D PROTEIN"/>
    <property type="match status" value="1"/>
</dbReference>
<evidence type="ECO:0000259" key="2">
    <source>
        <dbReference type="Pfam" id="PF07734"/>
    </source>
</evidence>
<proteinExistence type="predicted"/>
<protein>
    <submittedName>
        <fullName evidence="3">F-box protein interaction domain protein</fullName>
    </submittedName>
</protein>
<reference evidence="4" key="3">
    <citation type="submission" date="2015-04" db="UniProtKB">
        <authorList>
            <consortium name="EnsemblPlants"/>
        </authorList>
    </citation>
    <scope>IDENTIFICATION</scope>
    <source>
        <strain evidence="4">cv. Jemalong A17</strain>
    </source>
</reference>
<dbReference type="Proteomes" id="UP000002051">
    <property type="component" value="Chromosome 8"/>
</dbReference>
<name>A0A072TUK9_MEDTR</name>
<organism evidence="3 5">
    <name type="scientific">Medicago truncatula</name>
    <name type="common">Barrel medic</name>
    <name type="synonym">Medicago tribuloides</name>
    <dbReference type="NCBI Taxonomy" id="3880"/>
    <lineage>
        <taxon>Eukaryota</taxon>
        <taxon>Viridiplantae</taxon>
        <taxon>Streptophyta</taxon>
        <taxon>Embryophyta</taxon>
        <taxon>Tracheophyta</taxon>
        <taxon>Spermatophyta</taxon>
        <taxon>Magnoliopsida</taxon>
        <taxon>eudicotyledons</taxon>
        <taxon>Gunneridae</taxon>
        <taxon>Pentapetalae</taxon>
        <taxon>rosids</taxon>
        <taxon>fabids</taxon>
        <taxon>Fabales</taxon>
        <taxon>Fabaceae</taxon>
        <taxon>Papilionoideae</taxon>
        <taxon>50 kb inversion clade</taxon>
        <taxon>NPAAA clade</taxon>
        <taxon>Hologalegina</taxon>
        <taxon>IRL clade</taxon>
        <taxon>Trifolieae</taxon>
        <taxon>Medicago</taxon>
    </lineage>
</organism>
<keyword evidence="1" id="KW-1133">Transmembrane helix</keyword>
<reference evidence="3 5" key="1">
    <citation type="journal article" date="2011" name="Nature">
        <title>The Medicago genome provides insight into the evolution of rhizobial symbioses.</title>
        <authorList>
            <person name="Young N.D."/>
            <person name="Debelle F."/>
            <person name="Oldroyd G.E."/>
            <person name="Geurts R."/>
            <person name="Cannon S.B."/>
            <person name="Udvardi M.K."/>
            <person name="Benedito V.A."/>
            <person name="Mayer K.F."/>
            <person name="Gouzy J."/>
            <person name="Schoof H."/>
            <person name="Van de Peer Y."/>
            <person name="Proost S."/>
            <person name="Cook D.R."/>
            <person name="Meyers B.C."/>
            <person name="Spannagl M."/>
            <person name="Cheung F."/>
            <person name="De Mita S."/>
            <person name="Krishnakumar V."/>
            <person name="Gundlach H."/>
            <person name="Zhou S."/>
            <person name="Mudge J."/>
            <person name="Bharti A.K."/>
            <person name="Murray J.D."/>
            <person name="Naoumkina M.A."/>
            <person name="Rosen B."/>
            <person name="Silverstein K.A."/>
            <person name="Tang H."/>
            <person name="Rombauts S."/>
            <person name="Zhao P.X."/>
            <person name="Zhou P."/>
            <person name="Barbe V."/>
            <person name="Bardou P."/>
            <person name="Bechner M."/>
            <person name="Bellec A."/>
            <person name="Berger A."/>
            <person name="Berges H."/>
            <person name="Bidwell S."/>
            <person name="Bisseling T."/>
            <person name="Choisne N."/>
            <person name="Couloux A."/>
            <person name="Denny R."/>
            <person name="Deshpande S."/>
            <person name="Dai X."/>
            <person name="Doyle J.J."/>
            <person name="Dudez A.M."/>
            <person name="Farmer A.D."/>
            <person name="Fouteau S."/>
            <person name="Franken C."/>
            <person name="Gibelin C."/>
            <person name="Gish J."/>
            <person name="Goldstein S."/>
            <person name="Gonzalez A.J."/>
            <person name="Green P.J."/>
            <person name="Hallab A."/>
            <person name="Hartog M."/>
            <person name="Hua A."/>
            <person name="Humphray S.J."/>
            <person name="Jeong D.H."/>
            <person name="Jing Y."/>
            <person name="Jocker A."/>
            <person name="Kenton S.M."/>
            <person name="Kim D.J."/>
            <person name="Klee K."/>
            <person name="Lai H."/>
            <person name="Lang C."/>
            <person name="Lin S."/>
            <person name="Macmil S.L."/>
            <person name="Magdelenat G."/>
            <person name="Matthews L."/>
            <person name="McCorrison J."/>
            <person name="Monaghan E.L."/>
            <person name="Mun J.H."/>
            <person name="Najar F.Z."/>
            <person name="Nicholson C."/>
            <person name="Noirot C."/>
            <person name="O'Bleness M."/>
            <person name="Paule C.R."/>
            <person name="Poulain J."/>
            <person name="Prion F."/>
            <person name="Qin B."/>
            <person name="Qu C."/>
            <person name="Retzel E.F."/>
            <person name="Riddle C."/>
            <person name="Sallet E."/>
            <person name="Samain S."/>
            <person name="Samson N."/>
            <person name="Sanders I."/>
            <person name="Saurat O."/>
            <person name="Scarpelli C."/>
            <person name="Schiex T."/>
            <person name="Segurens B."/>
            <person name="Severin A.J."/>
            <person name="Sherrier D.J."/>
            <person name="Shi R."/>
            <person name="Sims S."/>
            <person name="Singer S.R."/>
            <person name="Sinharoy S."/>
            <person name="Sterck L."/>
            <person name="Viollet A."/>
            <person name="Wang B.B."/>
            <person name="Wang K."/>
            <person name="Wang M."/>
            <person name="Wang X."/>
            <person name="Warfsmann J."/>
            <person name="Weissenbach J."/>
            <person name="White D.D."/>
            <person name="White J.D."/>
            <person name="Wiley G.B."/>
            <person name="Wincker P."/>
            <person name="Xing Y."/>
            <person name="Yang L."/>
            <person name="Yao Z."/>
            <person name="Ying F."/>
            <person name="Zhai J."/>
            <person name="Zhou L."/>
            <person name="Zuber A."/>
            <person name="Denarie J."/>
            <person name="Dixon R.A."/>
            <person name="May G.D."/>
            <person name="Schwartz D.C."/>
            <person name="Rogers J."/>
            <person name="Quetier F."/>
            <person name="Town C.D."/>
            <person name="Roe B.A."/>
        </authorList>
    </citation>
    <scope>NUCLEOTIDE SEQUENCE [LARGE SCALE GENOMIC DNA]</scope>
    <source>
        <strain evidence="3">A17</strain>
        <strain evidence="4 5">cv. Jemalong A17</strain>
    </source>
</reference>
<dbReference type="InterPro" id="IPR006527">
    <property type="entry name" value="F-box-assoc_dom_typ1"/>
</dbReference>
<dbReference type="HOGENOM" id="CLU_027176_3_1_1"/>
<dbReference type="EnsemblPlants" id="KEH21117">
    <property type="protein sequence ID" value="KEH21117"/>
    <property type="gene ID" value="MTR_8g098830"/>
</dbReference>
<dbReference type="NCBIfam" id="TIGR01640">
    <property type="entry name" value="F_box_assoc_1"/>
    <property type="match status" value="1"/>
</dbReference>
<keyword evidence="5" id="KW-1185">Reference proteome</keyword>
<evidence type="ECO:0000313" key="3">
    <source>
        <dbReference type="EMBL" id="KEH21117.1"/>
    </source>
</evidence>
<dbReference type="Pfam" id="PF07734">
    <property type="entry name" value="FBA_1"/>
    <property type="match status" value="1"/>
</dbReference>
<sequence>MAKKRVHLPEEVITEILLRLPVKSVLRCRRLSIDLEIFSLRGNQWEQIEFDSDLPYKNTASSNGGPRVGSFLNGSIHWLVYDDKTEMDVIIAFDLKEMTLSETALPDGFYSDYSTRIYDLMVFGRLISVWNMEMPTLKIWVMQEYAIHSSWTKTFDFSFHPDPEFSPLCFTNCGDIVGPANGGLVKLNVKGQLLNFFAAGILSVLLFSAEFLGAPLRVQTAPAVFHVLL</sequence>
<gene>
    <name evidence="3" type="ordered locus">MTR_8g098830</name>
</gene>
<dbReference type="InterPro" id="IPR017451">
    <property type="entry name" value="F-box-assoc_interact_dom"/>
</dbReference>
<dbReference type="InterPro" id="IPR050796">
    <property type="entry name" value="SCF_F-box_component"/>
</dbReference>
<feature type="domain" description="F-box associated beta-propeller type 1" evidence="2">
    <location>
        <begin position="32"/>
        <end position="162"/>
    </location>
</feature>
<dbReference type="InterPro" id="IPR036047">
    <property type="entry name" value="F-box-like_dom_sf"/>
</dbReference>
<evidence type="ECO:0000313" key="4">
    <source>
        <dbReference type="EnsemblPlants" id="KEH21117"/>
    </source>
</evidence>
<evidence type="ECO:0000313" key="5">
    <source>
        <dbReference type="Proteomes" id="UP000002051"/>
    </source>
</evidence>
<keyword evidence="1" id="KW-0812">Transmembrane</keyword>